<feature type="region of interest" description="Disordered" evidence="1">
    <location>
        <begin position="110"/>
        <end position="153"/>
    </location>
</feature>
<dbReference type="InParanoid" id="A0A136IVE9"/>
<feature type="compositionally biased region" description="Polar residues" evidence="1">
    <location>
        <begin position="7"/>
        <end position="17"/>
    </location>
</feature>
<sequence>MAAGAVSESSGQQQPPTASMLPRRSAFGSAARVGGEELQAALLAWNPLISAAAEQPGYAGAGQANLQNGSLSAVRCSGESVTQDSVSSTIPRTVVSPYVTRGLGSTILRIGDADNSPASSKGGADGGRHCPGEPRCVGRRQGATGRSDGSRSAEAWYAADPFEKKKVWTGAQRAWPGPSMR</sequence>
<reference evidence="3" key="1">
    <citation type="submission" date="2016-02" db="EMBL/GenBank/DDBJ databases">
        <title>Draft genome sequence of Microdochium bolleyi, a fungal endophyte of beachgrass.</title>
        <authorList>
            <consortium name="DOE Joint Genome Institute"/>
            <person name="David A.S."/>
            <person name="May G."/>
            <person name="Haridas S."/>
            <person name="Lim J."/>
            <person name="Wang M."/>
            <person name="Labutti K."/>
            <person name="Lipzen A."/>
            <person name="Barry K."/>
            <person name="Grigoriev I.V."/>
        </authorList>
    </citation>
    <scope>NUCLEOTIDE SEQUENCE [LARGE SCALE GENOMIC DNA]</scope>
    <source>
        <strain evidence="3">J235TASD1</strain>
    </source>
</reference>
<feature type="region of interest" description="Disordered" evidence="1">
    <location>
        <begin position="1"/>
        <end position="24"/>
    </location>
</feature>
<gene>
    <name evidence="2" type="ORF">Micbo1qcDRAFT_177882</name>
</gene>
<protein>
    <submittedName>
        <fullName evidence="2">Uncharacterized protein</fullName>
    </submittedName>
</protein>
<dbReference type="Proteomes" id="UP000070501">
    <property type="component" value="Unassembled WGS sequence"/>
</dbReference>
<organism evidence="2 3">
    <name type="scientific">Microdochium bolleyi</name>
    <dbReference type="NCBI Taxonomy" id="196109"/>
    <lineage>
        <taxon>Eukaryota</taxon>
        <taxon>Fungi</taxon>
        <taxon>Dikarya</taxon>
        <taxon>Ascomycota</taxon>
        <taxon>Pezizomycotina</taxon>
        <taxon>Sordariomycetes</taxon>
        <taxon>Xylariomycetidae</taxon>
        <taxon>Xylariales</taxon>
        <taxon>Microdochiaceae</taxon>
        <taxon>Microdochium</taxon>
    </lineage>
</organism>
<dbReference type="EMBL" id="KQ964257">
    <property type="protein sequence ID" value="KXJ88845.1"/>
    <property type="molecule type" value="Genomic_DNA"/>
</dbReference>
<dbReference type="AlphaFoldDB" id="A0A136IVE9"/>
<accession>A0A136IVE9</accession>
<evidence type="ECO:0000313" key="3">
    <source>
        <dbReference type="Proteomes" id="UP000070501"/>
    </source>
</evidence>
<name>A0A136IVE9_9PEZI</name>
<evidence type="ECO:0000313" key="2">
    <source>
        <dbReference type="EMBL" id="KXJ88845.1"/>
    </source>
</evidence>
<proteinExistence type="predicted"/>
<keyword evidence="3" id="KW-1185">Reference proteome</keyword>
<evidence type="ECO:0000256" key="1">
    <source>
        <dbReference type="SAM" id="MobiDB-lite"/>
    </source>
</evidence>